<protein>
    <submittedName>
        <fullName evidence="1">Uncharacterized protein</fullName>
    </submittedName>
</protein>
<sequence length="436" mass="47851">MPHAFDTVSTVLLDIVQLLPDVSDVIAFVSGLPQLPPALQALLQLHQSMDLTRHWPCLHLENIAPRNIDLGIAALPAFPNVSLGPATNLRWLAAPLPRSTRSRLPLRSRSDTTLAFARIWGNHVRHISITRNAVFSAPMHEILDLCRYIESIELRLSSPASAAVWVSAFTRLGLPLRSFSLDIPPHPNAPLTDCVALARAILASSSLKILMLCNAPDVEAALGAIDGDMLHVTTYSMPSTVRGARHPAVLHKLDPAKVICLSVAGHVDLSRFWPFNPSCVTLYRDVSDANMARIVAWLNTSCVLKRFDAKSTGTVGFEVIARALPQWIARGLETFAMGRYGDYFRPTLFSKHGLLLLASALTTERDPRKTLKVTVNLRKRVLDFEEMHALLAAVGASTNTCLTLDYVESYPSDALIEFAALARVEATDRKVVIQSL</sequence>
<evidence type="ECO:0000313" key="1">
    <source>
        <dbReference type="EMBL" id="EQC30779.1"/>
    </source>
</evidence>
<dbReference type="VEuPathDB" id="FungiDB:SDRG_11540"/>
<dbReference type="AlphaFoldDB" id="T0PYZ4"/>
<organism evidence="1 2">
    <name type="scientific">Saprolegnia diclina (strain VS20)</name>
    <dbReference type="NCBI Taxonomy" id="1156394"/>
    <lineage>
        <taxon>Eukaryota</taxon>
        <taxon>Sar</taxon>
        <taxon>Stramenopiles</taxon>
        <taxon>Oomycota</taxon>
        <taxon>Saprolegniomycetes</taxon>
        <taxon>Saprolegniales</taxon>
        <taxon>Saprolegniaceae</taxon>
        <taxon>Saprolegnia</taxon>
    </lineage>
</organism>
<evidence type="ECO:0000313" key="2">
    <source>
        <dbReference type="Proteomes" id="UP000030762"/>
    </source>
</evidence>
<proteinExistence type="predicted"/>
<dbReference type="InParanoid" id="T0PYZ4"/>
<reference evidence="1 2" key="1">
    <citation type="submission" date="2012-04" db="EMBL/GenBank/DDBJ databases">
        <title>The Genome Sequence of Saprolegnia declina VS20.</title>
        <authorList>
            <consortium name="The Broad Institute Genome Sequencing Platform"/>
            <person name="Russ C."/>
            <person name="Nusbaum C."/>
            <person name="Tyler B."/>
            <person name="van West P."/>
            <person name="Dieguez-Uribeondo J."/>
            <person name="de Bruijn I."/>
            <person name="Tripathy S."/>
            <person name="Jiang R."/>
            <person name="Young S.K."/>
            <person name="Zeng Q."/>
            <person name="Gargeya S."/>
            <person name="Fitzgerald M."/>
            <person name="Haas B."/>
            <person name="Abouelleil A."/>
            <person name="Alvarado L."/>
            <person name="Arachchi H.M."/>
            <person name="Berlin A."/>
            <person name="Chapman S.B."/>
            <person name="Goldberg J."/>
            <person name="Griggs A."/>
            <person name="Gujja S."/>
            <person name="Hansen M."/>
            <person name="Howarth C."/>
            <person name="Imamovic A."/>
            <person name="Larimer J."/>
            <person name="McCowen C."/>
            <person name="Montmayeur A."/>
            <person name="Murphy C."/>
            <person name="Neiman D."/>
            <person name="Pearson M."/>
            <person name="Priest M."/>
            <person name="Roberts A."/>
            <person name="Saif S."/>
            <person name="Shea T."/>
            <person name="Sisk P."/>
            <person name="Sykes S."/>
            <person name="Wortman J."/>
            <person name="Nusbaum C."/>
            <person name="Birren B."/>
        </authorList>
    </citation>
    <scope>NUCLEOTIDE SEQUENCE [LARGE SCALE GENOMIC DNA]</scope>
    <source>
        <strain evidence="1 2">VS20</strain>
    </source>
</reference>
<accession>T0PYZ4</accession>
<dbReference type="GeneID" id="19952267"/>
<dbReference type="EMBL" id="JH767173">
    <property type="protein sequence ID" value="EQC30779.1"/>
    <property type="molecule type" value="Genomic_DNA"/>
</dbReference>
<name>T0PYZ4_SAPDV</name>
<keyword evidence="2" id="KW-1185">Reference proteome</keyword>
<dbReference type="RefSeq" id="XP_008615803.1">
    <property type="nucleotide sequence ID" value="XM_008617581.1"/>
</dbReference>
<gene>
    <name evidence="1" type="ORF">SDRG_11540</name>
</gene>
<dbReference type="Proteomes" id="UP000030762">
    <property type="component" value="Unassembled WGS sequence"/>
</dbReference>